<dbReference type="EMBL" id="JACAZH010000036">
    <property type="protein sequence ID" value="KAF7336553.1"/>
    <property type="molecule type" value="Genomic_DNA"/>
</dbReference>
<name>A0A8H7CIF5_9AGAR</name>
<dbReference type="Proteomes" id="UP000623467">
    <property type="component" value="Unassembled WGS sequence"/>
</dbReference>
<evidence type="ECO:0000256" key="1">
    <source>
        <dbReference type="SAM" id="MobiDB-lite"/>
    </source>
</evidence>
<evidence type="ECO:0000313" key="2">
    <source>
        <dbReference type="EMBL" id="KAF7336553.1"/>
    </source>
</evidence>
<comment type="caution">
    <text evidence="2">The sequence shown here is derived from an EMBL/GenBank/DDBJ whole genome shotgun (WGS) entry which is preliminary data.</text>
</comment>
<keyword evidence="3" id="KW-1185">Reference proteome</keyword>
<feature type="region of interest" description="Disordered" evidence="1">
    <location>
        <begin position="180"/>
        <end position="215"/>
    </location>
</feature>
<accession>A0A8H7CIF5</accession>
<proteinExistence type="predicted"/>
<organism evidence="2 3">
    <name type="scientific">Mycena sanguinolenta</name>
    <dbReference type="NCBI Taxonomy" id="230812"/>
    <lineage>
        <taxon>Eukaryota</taxon>
        <taxon>Fungi</taxon>
        <taxon>Dikarya</taxon>
        <taxon>Basidiomycota</taxon>
        <taxon>Agaricomycotina</taxon>
        <taxon>Agaricomycetes</taxon>
        <taxon>Agaricomycetidae</taxon>
        <taxon>Agaricales</taxon>
        <taxon>Marasmiineae</taxon>
        <taxon>Mycenaceae</taxon>
        <taxon>Mycena</taxon>
    </lineage>
</organism>
<protein>
    <submittedName>
        <fullName evidence="2">Uncharacterized protein</fullName>
    </submittedName>
</protein>
<sequence>MGKKREKPLEVQMDDNAYSLRRPENNSAGSIMPEMLRGFVKRVGPRWQKNGPQILGLYTTYMLTSMTGRMAIKAKRRRSDKQQPSKLTTAELAASQTLAEMLKNKATTISDHISSSAGADISSKDEATIDREIANLVEQVKYDKVSSEDEDNDVDNGAFTMIGADVFTDRTEHVIQCKSPSRRRSLKWRLPAPMANSPSPEPEGRLPSLYDKLFQ</sequence>
<gene>
    <name evidence="2" type="ORF">MSAN_02287500</name>
</gene>
<dbReference type="OrthoDB" id="3071105at2759"/>
<reference evidence="2" key="1">
    <citation type="submission" date="2020-05" db="EMBL/GenBank/DDBJ databases">
        <title>Mycena genomes resolve the evolution of fungal bioluminescence.</title>
        <authorList>
            <person name="Tsai I.J."/>
        </authorList>
    </citation>
    <scope>NUCLEOTIDE SEQUENCE</scope>
    <source>
        <strain evidence="2">160909Yilan</strain>
    </source>
</reference>
<evidence type="ECO:0000313" key="3">
    <source>
        <dbReference type="Proteomes" id="UP000623467"/>
    </source>
</evidence>
<dbReference type="AlphaFoldDB" id="A0A8H7CIF5"/>